<keyword evidence="1" id="KW-0808">Transferase</keyword>
<name>A0ABT9UKP0_9MICC</name>
<comment type="caution">
    <text evidence="6">The sequence shown here is derived from an EMBL/GenBank/DDBJ whole genome shotgun (WGS) entry which is preliminary data.</text>
</comment>
<dbReference type="Gene3D" id="1.10.10.10">
    <property type="entry name" value="Winged helix-like DNA-binding domain superfamily/Winged helix DNA-binding domain"/>
    <property type="match status" value="1"/>
</dbReference>
<dbReference type="Proteomes" id="UP001226389">
    <property type="component" value="Unassembled WGS sequence"/>
</dbReference>
<dbReference type="PIRSF" id="PIRSF036625">
    <property type="entry name" value="GAF_ANTAR"/>
    <property type="match status" value="1"/>
</dbReference>
<dbReference type="EMBL" id="JAUSSY010000010">
    <property type="protein sequence ID" value="MDQ0119817.1"/>
    <property type="molecule type" value="Genomic_DNA"/>
</dbReference>
<keyword evidence="2" id="KW-0418">Kinase</keyword>
<reference evidence="6 7" key="1">
    <citation type="submission" date="2023-07" db="EMBL/GenBank/DDBJ databases">
        <title>Sorghum-associated microbial communities from plants grown in Nebraska, USA.</title>
        <authorList>
            <person name="Schachtman D."/>
        </authorList>
    </citation>
    <scope>NUCLEOTIDE SEQUENCE [LARGE SCALE GENOMIC DNA]</scope>
    <source>
        <strain evidence="6 7">DS994</strain>
    </source>
</reference>
<dbReference type="Pfam" id="PF13185">
    <property type="entry name" value="GAF_2"/>
    <property type="match status" value="1"/>
</dbReference>
<keyword evidence="7" id="KW-1185">Reference proteome</keyword>
<evidence type="ECO:0000256" key="1">
    <source>
        <dbReference type="ARBA" id="ARBA00022679"/>
    </source>
</evidence>
<proteinExistence type="predicted"/>
<dbReference type="Pfam" id="PF03861">
    <property type="entry name" value="ANTAR"/>
    <property type="match status" value="1"/>
</dbReference>
<gene>
    <name evidence="6" type="ORF">J2T22_003012</name>
</gene>
<evidence type="ECO:0000313" key="7">
    <source>
        <dbReference type="Proteomes" id="UP001226389"/>
    </source>
</evidence>
<evidence type="ECO:0000256" key="3">
    <source>
        <dbReference type="ARBA" id="ARBA00023015"/>
    </source>
</evidence>
<feature type="domain" description="ANTAR" evidence="5">
    <location>
        <begin position="179"/>
        <end position="240"/>
    </location>
</feature>
<dbReference type="InterPro" id="IPR012074">
    <property type="entry name" value="GAF_ANTAR"/>
</dbReference>
<evidence type="ECO:0000259" key="5">
    <source>
        <dbReference type="PROSITE" id="PS50921"/>
    </source>
</evidence>
<organism evidence="6 7">
    <name type="scientific">Pseudarthrobacter defluvii</name>
    <dbReference type="NCBI Taxonomy" id="410837"/>
    <lineage>
        <taxon>Bacteria</taxon>
        <taxon>Bacillati</taxon>
        <taxon>Actinomycetota</taxon>
        <taxon>Actinomycetes</taxon>
        <taxon>Micrococcales</taxon>
        <taxon>Micrococcaceae</taxon>
        <taxon>Pseudarthrobacter</taxon>
    </lineage>
</organism>
<dbReference type="RefSeq" id="WP_307491611.1">
    <property type="nucleotide sequence ID" value="NZ_JAUSSY010000010.1"/>
</dbReference>
<dbReference type="Gene3D" id="3.30.450.40">
    <property type="match status" value="1"/>
</dbReference>
<dbReference type="SMART" id="SM01012">
    <property type="entry name" value="ANTAR"/>
    <property type="match status" value="1"/>
</dbReference>
<dbReference type="InterPro" id="IPR011006">
    <property type="entry name" value="CheY-like_superfamily"/>
</dbReference>
<evidence type="ECO:0000313" key="6">
    <source>
        <dbReference type="EMBL" id="MDQ0119817.1"/>
    </source>
</evidence>
<dbReference type="SUPFAM" id="SSF52172">
    <property type="entry name" value="CheY-like"/>
    <property type="match status" value="1"/>
</dbReference>
<dbReference type="SUPFAM" id="SSF55781">
    <property type="entry name" value="GAF domain-like"/>
    <property type="match status" value="1"/>
</dbReference>
<dbReference type="InterPro" id="IPR029016">
    <property type="entry name" value="GAF-like_dom_sf"/>
</dbReference>
<dbReference type="InterPro" id="IPR003018">
    <property type="entry name" value="GAF"/>
</dbReference>
<evidence type="ECO:0000256" key="2">
    <source>
        <dbReference type="ARBA" id="ARBA00022777"/>
    </source>
</evidence>
<accession>A0ABT9UKP0</accession>
<evidence type="ECO:0000256" key="4">
    <source>
        <dbReference type="ARBA" id="ARBA00023163"/>
    </source>
</evidence>
<sequence>MTGSDEQPFPDPDELPLEAAELSLQKLVLESPDIKAFLTELAILASTRLSGPGNTIHSGVTVLRHKRPQAVAASDAAARALDELQNGFGQGPCLTALRQGTTLLVPDLSAEDRWRPYIRTAAAHGVSSILAVPLDLAGDAEAVLNLYSGRSNGFSGEDVATVESFAAQAASSLRLILRISQLREARNDLTAAMQSRTVIDMAVGAIMAQNRCDRDTAFSILTRASSTRNIKLRDVAATVITSISGEERITAYFDE</sequence>
<keyword evidence="3" id="KW-0805">Transcription regulation</keyword>
<dbReference type="InterPro" id="IPR036388">
    <property type="entry name" value="WH-like_DNA-bd_sf"/>
</dbReference>
<dbReference type="PROSITE" id="PS50921">
    <property type="entry name" value="ANTAR"/>
    <property type="match status" value="1"/>
</dbReference>
<keyword evidence="4" id="KW-0804">Transcription</keyword>
<dbReference type="SMART" id="SM00065">
    <property type="entry name" value="GAF"/>
    <property type="match status" value="1"/>
</dbReference>
<protein>
    <submittedName>
        <fullName evidence="6">GAF domain-containing protein</fullName>
    </submittedName>
</protein>
<dbReference type="InterPro" id="IPR005561">
    <property type="entry name" value="ANTAR"/>
</dbReference>